<keyword evidence="3" id="KW-1185">Reference proteome</keyword>
<evidence type="ECO:0000256" key="1">
    <source>
        <dbReference type="SAM" id="MobiDB-lite"/>
    </source>
</evidence>
<dbReference type="OrthoDB" id="329282at2"/>
<comment type="caution">
    <text evidence="2">The sequence shown here is derived from an EMBL/GenBank/DDBJ whole genome shotgun (WGS) entry which is preliminary data.</text>
</comment>
<sequence>MLAALFIQGGINALRAPEAHAQAAKPVLDAVAPAVDKATEVAPVDQRPDDVMLIKIDAGVKIAAGTMLAFGKFPRLASTALAATLIPTTLAAHRFWEETDSQRKQEQQIHFLKNVSMLGGLLIAAADTEGKPSLGWRGRRAARLAAAQAGVVTGAAADATGRVTGAVHDAGGKLSGSTRQAGGTVAGLAAGLAGLAPAAGAAVSSRADLSSRAADLSRRAAKARRRAEKRGARLQKVAGKRAAQLQKAAEKRSAQLRKRAAKRGAELQKRFDRSPGLATKLGHDVAARASAVGHEVAHQAGGLAKDARKRAHALTH</sequence>
<name>A0A561SIQ6_9PSEU</name>
<dbReference type="EMBL" id="VIWU01000001">
    <property type="protein sequence ID" value="TWF74692.1"/>
    <property type="molecule type" value="Genomic_DNA"/>
</dbReference>
<evidence type="ECO:0000313" key="2">
    <source>
        <dbReference type="EMBL" id="TWF74692.1"/>
    </source>
</evidence>
<feature type="region of interest" description="Disordered" evidence="1">
    <location>
        <begin position="256"/>
        <end position="275"/>
    </location>
</feature>
<accession>A0A561SIQ6</accession>
<organism evidence="2 3">
    <name type="scientific">Pseudonocardia hierapolitana</name>
    <dbReference type="NCBI Taxonomy" id="1128676"/>
    <lineage>
        <taxon>Bacteria</taxon>
        <taxon>Bacillati</taxon>
        <taxon>Actinomycetota</taxon>
        <taxon>Actinomycetes</taxon>
        <taxon>Pseudonocardiales</taxon>
        <taxon>Pseudonocardiaceae</taxon>
        <taxon>Pseudonocardia</taxon>
    </lineage>
</organism>
<dbReference type="Proteomes" id="UP000321261">
    <property type="component" value="Unassembled WGS sequence"/>
</dbReference>
<reference evidence="2 3" key="1">
    <citation type="submission" date="2019-06" db="EMBL/GenBank/DDBJ databases">
        <title>Sequencing the genomes of 1000 actinobacteria strains.</title>
        <authorList>
            <person name="Klenk H.-P."/>
        </authorList>
    </citation>
    <scope>NUCLEOTIDE SEQUENCE [LARGE SCALE GENOMIC DNA]</scope>
    <source>
        <strain evidence="2 3">DSM 45671</strain>
    </source>
</reference>
<feature type="compositionally biased region" description="Basic and acidic residues" evidence="1">
    <location>
        <begin position="263"/>
        <end position="273"/>
    </location>
</feature>
<gene>
    <name evidence="2" type="ORF">FHX44_11574</name>
</gene>
<protein>
    <submittedName>
        <fullName evidence="2">DoxX-like protein</fullName>
    </submittedName>
</protein>
<dbReference type="AlphaFoldDB" id="A0A561SIQ6"/>
<proteinExistence type="predicted"/>
<evidence type="ECO:0000313" key="3">
    <source>
        <dbReference type="Proteomes" id="UP000321261"/>
    </source>
</evidence>